<dbReference type="HOGENOM" id="CLU_009100_5_2_0"/>
<dbReference type="Gene3D" id="2.60.40.420">
    <property type="entry name" value="Cupredoxins - blue copper proteins"/>
    <property type="match status" value="3"/>
</dbReference>
<dbReference type="CDD" id="cd13874">
    <property type="entry name" value="CuRO_2_CopA"/>
    <property type="match status" value="1"/>
</dbReference>
<keyword evidence="3" id="KW-0186">Copper</keyword>
<dbReference type="PROSITE" id="PS51318">
    <property type="entry name" value="TAT"/>
    <property type="match status" value="1"/>
</dbReference>
<dbReference type="NCBIfam" id="TIGR01480">
    <property type="entry name" value="copper_res_A"/>
    <property type="match status" value="1"/>
</dbReference>
<dbReference type="InterPro" id="IPR008972">
    <property type="entry name" value="Cupredoxin"/>
</dbReference>
<dbReference type="InterPro" id="IPR001117">
    <property type="entry name" value="Cu-oxidase_2nd"/>
</dbReference>
<evidence type="ECO:0000259" key="5">
    <source>
        <dbReference type="Pfam" id="PF00394"/>
    </source>
</evidence>
<dbReference type="PROSITE" id="PS00080">
    <property type="entry name" value="MULTICOPPER_OXIDASE2"/>
    <property type="match status" value="1"/>
</dbReference>
<evidence type="ECO:0000256" key="4">
    <source>
        <dbReference type="SAM" id="MobiDB-lite"/>
    </source>
</evidence>
<evidence type="ECO:0000313" key="8">
    <source>
        <dbReference type="EMBL" id="ACO33430.1"/>
    </source>
</evidence>
<dbReference type="CDD" id="cd13896">
    <property type="entry name" value="CuRO_3_CopA"/>
    <property type="match status" value="1"/>
</dbReference>
<dbReference type="STRING" id="240015.ACP_0674"/>
<dbReference type="GO" id="GO:0005507">
    <property type="term" value="F:copper ion binding"/>
    <property type="evidence" value="ECO:0007669"/>
    <property type="project" value="InterPro"/>
</dbReference>
<dbReference type="PANTHER" id="PTHR11709">
    <property type="entry name" value="MULTI-COPPER OXIDASE"/>
    <property type="match status" value="1"/>
</dbReference>
<dbReference type="Pfam" id="PF07732">
    <property type="entry name" value="Cu-oxidase_3"/>
    <property type="match status" value="1"/>
</dbReference>
<dbReference type="OrthoDB" id="9757546at2"/>
<keyword evidence="9" id="KW-1185">Reference proteome</keyword>
<evidence type="ECO:0000256" key="1">
    <source>
        <dbReference type="ARBA" id="ARBA00022723"/>
    </source>
</evidence>
<evidence type="ECO:0000313" key="9">
    <source>
        <dbReference type="Proteomes" id="UP000002207"/>
    </source>
</evidence>
<dbReference type="Pfam" id="PF07731">
    <property type="entry name" value="Cu-oxidase_2"/>
    <property type="match status" value="1"/>
</dbReference>
<protein>
    <submittedName>
        <fullName evidence="8">Copper resistance protein A</fullName>
    </submittedName>
</protein>
<dbReference type="eggNOG" id="COG2132">
    <property type="taxonomic scope" value="Bacteria"/>
</dbReference>
<feature type="domain" description="Plastocyanin-like" evidence="5">
    <location>
        <begin position="181"/>
        <end position="353"/>
    </location>
</feature>
<dbReference type="InterPro" id="IPR011706">
    <property type="entry name" value="Cu-oxidase_C"/>
</dbReference>
<dbReference type="EMBL" id="CP001472">
    <property type="protein sequence ID" value="ACO33430.1"/>
    <property type="molecule type" value="Genomic_DNA"/>
</dbReference>
<dbReference type="InterPro" id="IPR002355">
    <property type="entry name" value="Cu_oxidase_Cu_BS"/>
</dbReference>
<dbReference type="InterPro" id="IPR034279">
    <property type="entry name" value="CuRO_3_CopA"/>
</dbReference>
<dbReference type="InterPro" id="IPR006376">
    <property type="entry name" value="Cu-R_CopA"/>
</dbReference>
<dbReference type="FunCoup" id="C1F1R6">
    <property type="interactions" value="88"/>
</dbReference>
<dbReference type="KEGG" id="aca:ACP_0674"/>
<sequence>MSAADRSIPELVPISRRRFVQGIAAGAAIAALDGHALPTFAEAAPYHPPVLAGTHFDLTIDTLPVNFTGRRARALAVNGSVPGPTLRWRQGDTVSIAVTNRMRVPTSVHWHSLRLPNPMDGVPGLTYRGIMPGETFHYRFPVLQNGTAWYHSHTRFQEQSGLSGAIIIDPRGTDPVQADRDYVIFLSDWTDTNPETVFSNLKENSDYYNYERITAGGFFHQAKQQGLGKAISARLAWARMNMSPSDISDVSGATYTYLLNGNSPARNWTGLFQRGEKLRLRFINGSSMTFFDVRIPGLKMTVVQADGNYVEPVPVDEFRIGVAERYDVLIEPEDNRAYTIFAQSEDRSGYARGTLAPRPGMTAPVPPMDPVPRRTMADMGMAMKMNMSGMASMAGIDGMTAKDAQGMDVQKMNAQKINQDMPGMNMPGGSMSEMNMRSEMSGMKMRGNSMPGMAMSAMTAEESPEPPPIPGSFGKTPFPQPWTDTHPAANVPESAIHAAEAKLQPADPVHLHPGPQVAEVARHVESRLNQPGDGLNHNGRRVLTYADLRARFRGVDDRPPTREIELHLTGNMNRYIWGFNGEKFSQAEPIVLRLGERVRFVLINDTMMEHPIHLHGLWSELENGHGPYRPFKDTIIVKPAERVSYLVSADTPGRWAYHCHLLYHMEAGMFRTVVVLP</sequence>
<dbReference type="InterPro" id="IPR033138">
    <property type="entry name" value="Cu_oxidase_CS"/>
</dbReference>
<dbReference type="PANTHER" id="PTHR11709:SF394">
    <property type="entry name" value="FI03373P-RELATED"/>
    <property type="match status" value="1"/>
</dbReference>
<keyword evidence="2" id="KW-0560">Oxidoreductase</keyword>
<keyword evidence="1" id="KW-0479">Metal-binding</keyword>
<evidence type="ECO:0000256" key="3">
    <source>
        <dbReference type="ARBA" id="ARBA00023008"/>
    </source>
</evidence>
<dbReference type="InterPro" id="IPR006311">
    <property type="entry name" value="TAT_signal"/>
</dbReference>
<dbReference type="PROSITE" id="PS00079">
    <property type="entry name" value="MULTICOPPER_OXIDASE1"/>
    <property type="match status" value="1"/>
</dbReference>
<dbReference type="Proteomes" id="UP000002207">
    <property type="component" value="Chromosome"/>
</dbReference>
<gene>
    <name evidence="8" type="primary">copA1</name>
    <name evidence="8" type="ordered locus">ACP_0674</name>
</gene>
<dbReference type="InterPro" id="IPR045087">
    <property type="entry name" value="Cu-oxidase_fam"/>
</dbReference>
<dbReference type="InterPro" id="IPR034282">
    <property type="entry name" value="CuRO_2_CopA"/>
</dbReference>
<organism evidence="8 9">
    <name type="scientific">Acidobacterium capsulatum (strain ATCC 51196 / DSM 11244 / BCRC 80197 / JCM 7670 / NBRC 15755 / NCIMB 13165 / 161)</name>
    <dbReference type="NCBI Taxonomy" id="240015"/>
    <lineage>
        <taxon>Bacteria</taxon>
        <taxon>Pseudomonadati</taxon>
        <taxon>Acidobacteriota</taxon>
        <taxon>Terriglobia</taxon>
        <taxon>Terriglobales</taxon>
        <taxon>Acidobacteriaceae</taxon>
        <taxon>Acidobacterium</taxon>
    </lineage>
</organism>
<dbReference type="GO" id="GO:0042597">
    <property type="term" value="C:periplasmic space"/>
    <property type="evidence" value="ECO:0007669"/>
    <property type="project" value="InterPro"/>
</dbReference>
<evidence type="ECO:0000259" key="7">
    <source>
        <dbReference type="Pfam" id="PF07732"/>
    </source>
</evidence>
<evidence type="ECO:0000259" key="6">
    <source>
        <dbReference type="Pfam" id="PF07731"/>
    </source>
</evidence>
<feature type="domain" description="Plastocyanin-like" evidence="6">
    <location>
        <begin position="557"/>
        <end position="676"/>
    </location>
</feature>
<proteinExistence type="predicted"/>
<feature type="region of interest" description="Disordered" evidence="4">
    <location>
        <begin position="349"/>
        <end position="371"/>
    </location>
</feature>
<name>C1F1R6_ACIC5</name>
<dbReference type="AlphaFoldDB" id="C1F1R6"/>
<evidence type="ECO:0000256" key="2">
    <source>
        <dbReference type="ARBA" id="ARBA00023002"/>
    </source>
</evidence>
<dbReference type="Pfam" id="PF00394">
    <property type="entry name" value="Cu-oxidase"/>
    <property type="match status" value="1"/>
</dbReference>
<reference evidence="8 9" key="1">
    <citation type="journal article" date="2009" name="Appl. Environ. Microbiol.">
        <title>Three genomes from the phylum Acidobacteria provide insight into the lifestyles of these microorganisms in soils.</title>
        <authorList>
            <person name="Ward N.L."/>
            <person name="Challacombe J.F."/>
            <person name="Janssen P.H."/>
            <person name="Henrissat B."/>
            <person name="Coutinho P.M."/>
            <person name="Wu M."/>
            <person name="Xie G."/>
            <person name="Haft D.H."/>
            <person name="Sait M."/>
            <person name="Badger J."/>
            <person name="Barabote R.D."/>
            <person name="Bradley B."/>
            <person name="Brettin T.S."/>
            <person name="Brinkac L.M."/>
            <person name="Bruce D."/>
            <person name="Creasy T."/>
            <person name="Daugherty S.C."/>
            <person name="Davidsen T.M."/>
            <person name="DeBoy R.T."/>
            <person name="Detter J.C."/>
            <person name="Dodson R.J."/>
            <person name="Durkin A.S."/>
            <person name="Ganapathy A."/>
            <person name="Gwinn-Giglio M."/>
            <person name="Han C.S."/>
            <person name="Khouri H."/>
            <person name="Kiss H."/>
            <person name="Kothari S.P."/>
            <person name="Madupu R."/>
            <person name="Nelson K.E."/>
            <person name="Nelson W.C."/>
            <person name="Paulsen I."/>
            <person name="Penn K."/>
            <person name="Ren Q."/>
            <person name="Rosovitz M.J."/>
            <person name="Selengut J.D."/>
            <person name="Shrivastava S."/>
            <person name="Sullivan S.A."/>
            <person name="Tapia R."/>
            <person name="Thompson L.S."/>
            <person name="Watkins K.L."/>
            <person name="Yang Q."/>
            <person name="Yu C."/>
            <person name="Zafar N."/>
            <person name="Zhou L."/>
            <person name="Kuske C.R."/>
        </authorList>
    </citation>
    <scope>NUCLEOTIDE SEQUENCE [LARGE SCALE GENOMIC DNA]</scope>
    <source>
        <strain evidence="9">ATCC 51196 / DSM 11244 / BCRC 80197 / JCM 7670 / NBRC 15755 / NCIMB 13165 / 161</strain>
    </source>
</reference>
<feature type="domain" description="Plastocyanin-like" evidence="7">
    <location>
        <begin position="64"/>
        <end position="171"/>
    </location>
</feature>
<accession>C1F1R6</accession>
<dbReference type="GO" id="GO:0016491">
    <property type="term" value="F:oxidoreductase activity"/>
    <property type="evidence" value="ECO:0007669"/>
    <property type="project" value="UniProtKB-KW"/>
</dbReference>
<dbReference type="InterPro" id="IPR011707">
    <property type="entry name" value="Cu-oxidase-like_N"/>
</dbReference>
<dbReference type="InParanoid" id="C1F1R6"/>
<dbReference type="SUPFAM" id="SSF49503">
    <property type="entry name" value="Cupredoxins"/>
    <property type="match status" value="3"/>
</dbReference>
<dbReference type="RefSeq" id="WP_015895850.1">
    <property type="nucleotide sequence ID" value="NC_012483.1"/>
</dbReference>